<comment type="subunit">
    <text evidence="1">Forms a heterodimer with GatD.</text>
</comment>
<keyword evidence="1" id="KW-0479">Metal-binding</keyword>
<keyword evidence="1" id="KW-0961">Cell wall biogenesis/degradation</keyword>
<keyword evidence="1" id="KW-0133">Cell shape</keyword>
<dbReference type="Proteomes" id="UP000189735">
    <property type="component" value="Unassembled WGS sequence"/>
</dbReference>
<dbReference type="GO" id="GO:0071555">
    <property type="term" value="P:cell wall organization"/>
    <property type="evidence" value="ECO:0007669"/>
    <property type="project" value="UniProtKB-KW"/>
</dbReference>
<organism evidence="4 5">
    <name type="scientific">Agreia bicolorata</name>
    <dbReference type="NCBI Taxonomy" id="110935"/>
    <lineage>
        <taxon>Bacteria</taxon>
        <taxon>Bacillati</taxon>
        <taxon>Actinomycetota</taxon>
        <taxon>Actinomycetes</taxon>
        <taxon>Micrococcales</taxon>
        <taxon>Microbacteriaceae</taxon>
        <taxon>Agreia</taxon>
    </lineage>
</organism>
<keyword evidence="1" id="KW-0547">Nucleotide-binding</keyword>
<dbReference type="PANTHER" id="PTHR23135">
    <property type="entry name" value="MUR LIGASE FAMILY MEMBER"/>
    <property type="match status" value="1"/>
</dbReference>
<dbReference type="HAMAP" id="MF_02214">
    <property type="entry name" value="Lipid_II_synth_MurT"/>
    <property type="match status" value="1"/>
</dbReference>
<dbReference type="PANTHER" id="PTHR23135:SF7">
    <property type="entry name" value="LIPID II ISOGLUTAMINYL SYNTHASE (GLUTAMINE-HYDROLYZING) SUBUNIT MURT"/>
    <property type="match status" value="1"/>
</dbReference>
<dbReference type="EC" id="6.3.5.13" evidence="1"/>
<dbReference type="SUPFAM" id="SSF53623">
    <property type="entry name" value="MurD-like peptide ligases, catalytic domain"/>
    <property type="match status" value="1"/>
</dbReference>
<comment type="similarity">
    <text evidence="1">Belongs to the MurCDEF family. MurT subfamily.</text>
</comment>
<comment type="catalytic activity">
    <reaction evidence="1">
        <text>beta-D-GlcNAc-(1-&gt;4)-Mur2Ac(oyl-L-Ala-gamma-D-O-P-Glu-L-Lys-D-Ala-D-Ala)-di-trans,octa-cis-undecaprenyl diphosphate + NH4(+) = beta-D-GlcNAc-(1-&gt;4)-Mur2Ac(oyl-L-Ala-D-isoglutaminyl-L-Lys-D-Ala-D-Ala)-di-trans,octa-cis-undecaprenyl diphosphate + phosphate + H(+)</text>
        <dbReference type="Rhea" id="RHEA:57932"/>
        <dbReference type="ChEBI" id="CHEBI:15378"/>
        <dbReference type="ChEBI" id="CHEBI:28938"/>
        <dbReference type="ChEBI" id="CHEBI:43474"/>
        <dbReference type="ChEBI" id="CHEBI:62233"/>
        <dbReference type="ChEBI" id="CHEBI:143132"/>
    </reaction>
</comment>
<proteinExistence type="inferred from homology"/>
<dbReference type="InterPro" id="IPR013564">
    <property type="entry name" value="MurT_C"/>
</dbReference>
<evidence type="ECO:0000256" key="1">
    <source>
        <dbReference type="HAMAP-Rule" id="MF_02214"/>
    </source>
</evidence>
<keyword evidence="1" id="KW-0067">ATP-binding</keyword>
<dbReference type="Gene3D" id="3.40.1190.10">
    <property type="entry name" value="Mur-like, catalytic domain"/>
    <property type="match status" value="1"/>
</dbReference>
<evidence type="ECO:0000259" key="2">
    <source>
        <dbReference type="Pfam" id="PF08245"/>
    </source>
</evidence>
<dbReference type="InterPro" id="IPR036565">
    <property type="entry name" value="Mur-like_cat_sf"/>
</dbReference>
<dbReference type="InterPro" id="IPR013221">
    <property type="entry name" value="Mur_ligase_cen"/>
</dbReference>
<protein>
    <recommendedName>
        <fullName evidence="1">Lipid II isoglutaminyl synthase (glutamine-hydrolyzing) subunit MurT</fullName>
        <ecNumber evidence="1">6.3.5.13</ecNumber>
    </recommendedName>
</protein>
<evidence type="ECO:0000259" key="3">
    <source>
        <dbReference type="Pfam" id="PF08353"/>
    </source>
</evidence>
<reference evidence="5" key="1">
    <citation type="submission" date="2017-02" db="EMBL/GenBank/DDBJ databases">
        <authorList>
            <person name="Varghese N."/>
            <person name="Submissions S."/>
        </authorList>
    </citation>
    <scope>NUCLEOTIDE SEQUENCE [LARGE SCALE GENOMIC DNA]</scope>
    <source>
        <strain evidence="5">VKM Ac-2052</strain>
    </source>
</reference>
<dbReference type="GO" id="GO:0005524">
    <property type="term" value="F:ATP binding"/>
    <property type="evidence" value="ECO:0007669"/>
    <property type="project" value="UniProtKB-UniRule"/>
</dbReference>
<keyword evidence="1" id="KW-0436">Ligase</keyword>
<dbReference type="EMBL" id="FUYG01000002">
    <property type="protein sequence ID" value="SKA85426.1"/>
    <property type="molecule type" value="Genomic_DNA"/>
</dbReference>
<accession>A0A1T4X7A6</accession>
<comment type="catalytic activity">
    <reaction evidence="1">
        <text>beta-D-GlcNAc-(1-&gt;4)-Mur2Ac(oyl-L-Ala-gamma-D-Glu-L-Lys-D-Ala-D-Ala)-di-trans,octa-cis-undecaprenyl diphosphate + L-glutamine + ATP + H2O = beta-D-GlcNAc-(1-&gt;4)-Mur2Ac(oyl-L-Ala-D-isoglutaminyl-L-Lys-D-Ala-D-Ala)-di-trans,octa-cis-undecaprenyl diphosphate + L-glutamate + ADP + phosphate + H(+)</text>
        <dbReference type="Rhea" id="RHEA:57928"/>
        <dbReference type="ChEBI" id="CHEBI:15377"/>
        <dbReference type="ChEBI" id="CHEBI:15378"/>
        <dbReference type="ChEBI" id="CHEBI:29985"/>
        <dbReference type="ChEBI" id="CHEBI:30616"/>
        <dbReference type="ChEBI" id="CHEBI:43474"/>
        <dbReference type="ChEBI" id="CHEBI:58359"/>
        <dbReference type="ChEBI" id="CHEBI:60033"/>
        <dbReference type="ChEBI" id="CHEBI:62233"/>
        <dbReference type="ChEBI" id="CHEBI:456216"/>
        <dbReference type="EC" id="6.3.5.13"/>
    </reaction>
</comment>
<feature type="domain" description="Mur ligase central" evidence="2">
    <location>
        <begin position="55"/>
        <end position="199"/>
    </location>
</feature>
<sequence>MRYIAPVLVGRAVRAVTRARGGGSALPGYIVNKMAPGFIKSVVAQFEYGIVFVLGSNGKSTTTHMLTEVLRGHGLTVFTNPSGANLPQGISSALLSEVSVTAKLKADIGILEVDEAFALELSKTLLPSTILMLNVQVDQLYRFFETEVVADMMLDTAAVATKHVISNRDDAYLSKIGEILTKKAAVVPDVTYFGASAKLVADSAHGLFNAANHREEASTAPLDALAELESWDSTGARIRVGGELADIALPAKGLHYGIDAAAALATAAQLLGTEFDLAKASAAFSSMTPAYGRGELLDFGDEKVEFVMFKNAASLQLNLDALPAAPEQVMVAIDEGTPDVSWLYDIDFAQLDHVDVLTGAKAWQFALRLEHEGIPVGTIEPDLKKAIELMRALPAPATGHKTWVVNYEQMMLARKIIGYGDMEVSF</sequence>
<dbReference type="GO" id="GO:0016881">
    <property type="term" value="F:acid-amino acid ligase activity"/>
    <property type="evidence" value="ECO:0007669"/>
    <property type="project" value="InterPro"/>
</dbReference>
<name>A0A1T4X7A6_9MICO</name>
<comment type="caution">
    <text evidence="1">Lacks conserved residue(s) required for the propagation of feature annotation.</text>
</comment>
<dbReference type="Pfam" id="PF08353">
    <property type="entry name" value="MurT_C"/>
    <property type="match status" value="1"/>
</dbReference>
<dbReference type="GO" id="GO:0009252">
    <property type="term" value="P:peptidoglycan biosynthetic process"/>
    <property type="evidence" value="ECO:0007669"/>
    <property type="project" value="UniProtKB-UniRule"/>
</dbReference>
<dbReference type="RefSeq" id="WP_078713405.1">
    <property type="nucleotide sequence ID" value="NZ_FUYG01000002.1"/>
</dbReference>
<evidence type="ECO:0000313" key="4">
    <source>
        <dbReference type="EMBL" id="SKA85426.1"/>
    </source>
</evidence>
<dbReference type="Pfam" id="PF08245">
    <property type="entry name" value="Mur_ligase_M"/>
    <property type="match status" value="1"/>
</dbReference>
<evidence type="ECO:0000313" key="5">
    <source>
        <dbReference type="Proteomes" id="UP000189735"/>
    </source>
</evidence>
<comment type="pathway">
    <text evidence="1">Cell wall biogenesis; peptidoglycan biosynthesis.</text>
</comment>
<dbReference type="UniPathway" id="UPA00219"/>
<comment type="catalytic activity">
    <reaction evidence="1">
        <text>beta-D-GlcNAc-(1-&gt;4)-Mur2Ac(oyl-L-Ala-gamma-D-Glu-L-Lys-D-Ala-D-Ala)-di-trans,octa-cis-undecaprenyl diphosphate + ATP = beta-D-GlcNAc-(1-&gt;4)-Mur2Ac(oyl-L-Ala-gamma-D-O-P-Glu-L-Lys-D-Ala-D-Ala)-di-trans,octa-cis-undecaprenyl diphosphate + ADP</text>
        <dbReference type="Rhea" id="RHEA:59488"/>
        <dbReference type="ChEBI" id="CHEBI:30616"/>
        <dbReference type="ChEBI" id="CHEBI:60033"/>
        <dbReference type="ChEBI" id="CHEBI:143132"/>
        <dbReference type="ChEBI" id="CHEBI:456216"/>
    </reaction>
</comment>
<dbReference type="AlphaFoldDB" id="A0A1T4X7A6"/>
<dbReference type="GO" id="GO:0140282">
    <property type="term" value="F:carbon-nitrogen ligase activity on lipid II"/>
    <property type="evidence" value="ECO:0007669"/>
    <property type="project" value="UniProtKB-UniRule"/>
</dbReference>
<dbReference type="GO" id="GO:0008360">
    <property type="term" value="P:regulation of cell shape"/>
    <property type="evidence" value="ECO:0007669"/>
    <property type="project" value="UniProtKB-KW"/>
</dbReference>
<keyword evidence="1" id="KW-0573">Peptidoglycan synthesis</keyword>
<dbReference type="GO" id="GO:0046872">
    <property type="term" value="F:metal ion binding"/>
    <property type="evidence" value="ECO:0007669"/>
    <property type="project" value="UniProtKB-KW"/>
</dbReference>
<gene>
    <name evidence="1" type="primary">murT</name>
    <name evidence="4" type="ORF">SAMN06295879_0751</name>
</gene>
<comment type="function">
    <text evidence="1">The lipid II isoglutaminyl synthase complex catalyzes the formation of alpha-D-isoglutamine in the cell wall lipid II stem peptide. The MurT subunit catalyzes the ATP-dependent amidation of D-glutamate residue of lipid II, converting it to an isoglutamine residue.</text>
</comment>
<dbReference type="InterPro" id="IPR043703">
    <property type="entry name" value="Lipid_II_synth_MurT"/>
</dbReference>
<feature type="domain" description="Lipid II isoglutaminyl synthase (glutamine-hydrolyzing) subunit MurT C-terminal" evidence="3">
    <location>
        <begin position="309"/>
        <end position="390"/>
    </location>
</feature>